<proteinExistence type="predicted"/>
<evidence type="ECO:0000313" key="1">
    <source>
        <dbReference type="EMBL" id="CAB4183087.1"/>
    </source>
</evidence>
<sequence length="383" mass="39401">MATPTTGLGFQNFFSATLTGDITASSVDILMDTIPASSQGFLVIEPDSTTAREVIFYTSKTALKVVCTSAADGRGQDDTSASAHSTGAAVIMAPVAGMFEALQDASAQSGLVTRLDELTFDYVQSGGVWTADSVGVNLNASMTAMVCYIDGRRISIGAVTARAFTTNVDTYIDVLSAGDGTGTLVYTTAATNAASPALASNSMRIGIIQAAATITATTKVNQGQEDRVFPIASSIPYAVTDSLGNLICPRDPNRKLLGYRQILTAFSTAALAQVTGLSVPILVPTGRKIRVNVQPGVQVAEDTTLTNARVSIWDGTVSSGTQLQEAGMNTAAANQAMSIQTTAFSTLSAGLHTINIGLRAIGAGNASITGAATTPAFVSVELF</sequence>
<dbReference type="EMBL" id="LR797026">
    <property type="protein sequence ID" value="CAB4183087.1"/>
    <property type="molecule type" value="Genomic_DNA"/>
</dbReference>
<name>A0A6J5QKQ1_9CAUD</name>
<accession>A0A6J5QKQ1</accession>
<dbReference type="EMBL" id="LR797394">
    <property type="protein sequence ID" value="CAB4213013.1"/>
    <property type="molecule type" value="Genomic_DNA"/>
</dbReference>
<reference evidence="1" key="1">
    <citation type="submission" date="2020-05" db="EMBL/GenBank/DDBJ databases">
        <authorList>
            <person name="Chiriac C."/>
            <person name="Salcher M."/>
            <person name="Ghai R."/>
            <person name="Kavagutti S V."/>
        </authorList>
    </citation>
    <scope>NUCLEOTIDE SEQUENCE</scope>
</reference>
<evidence type="ECO:0000313" key="2">
    <source>
        <dbReference type="EMBL" id="CAB4213013.1"/>
    </source>
</evidence>
<protein>
    <submittedName>
        <fullName evidence="1">Uncharacterized protein</fullName>
    </submittedName>
</protein>
<gene>
    <name evidence="1" type="ORF">UFOVP1085_37</name>
    <name evidence="2" type="ORF">UFOVP1439_57</name>
</gene>
<organism evidence="1">
    <name type="scientific">uncultured Caudovirales phage</name>
    <dbReference type="NCBI Taxonomy" id="2100421"/>
    <lineage>
        <taxon>Viruses</taxon>
        <taxon>Duplodnaviria</taxon>
        <taxon>Heunggongvirae</taxon>
        <taxon>Uroviricota</taxon>
        <taxon>Caudoviricetes</taxon>
        <taxon>Peduoviridae</taxon>
        <taxon>Maltschvirus</taxon>
        <taxon>Maltschvirus maltsch</taxon>
    </lineage>
</organism>